<evidence type="ECO:0000256" key="2">
    <source>
        <dbReference type="ARBA" id="ARBA00022694"/>
    </source>
</evidence>
<dbReference type="PANTHER" id="PTHR13326:SF31">
    <property type="entry name" value="PSEUDOURIDYLATE SYNTHASE 7 HOMOLOG"/>
    <property type="match status" value="1"/>
</dbReference>
<feature type="region of interest" description="Disordered" evidence="5">
    <location>
        <begin position="663"/>
        <end position="716"/>
    </location>
</feature>
<sequence>MPQRKKAKTSWRPKQMHTKHRPGPEEEWRKRLPKKDGSNKNSLREDQVGITEYVSNGAGFTGVVKSRFSDFHVNEIDLDGKVLQLNDLTVPKPAEPTLDEEELAAARKKFREIITDDTWDKMSALAALSAKDPAAQPIDIIVTALDKTERGQIHDMLKTLYSSKLVGSTVTEVKDSTEERIIRVMKPKFNSNSEKRTRWNFPGEYVHFLVYKENMETSEAASRLASRIGMHPSNVNYCGTKDKRAKTTQKFCIKRRLPSQILTAAQKSYVRIGNFTFSNDVLKLGDLKGNRFRIALRHVTGDEAEIQKALESLRDKGFINYFGLQRFGNHADIPTYEIGVALLKADYKTVAELILKPRSNDLPFMDEVRKKWWDERNSAAAAAMFIPNEFIEKKLLDGLAKYGENDYAAALRKIPRNMLLLYPHSFQSFVFNRIASRRIKEYGFKLIPGDLVYRNKEEMDEDIIEKCDLDNPTDNAAEDIENNEDNPEIKEDAETTASDAKNEDSIFKRKVKALTEDDIVSGNYTLFDVVLPLPGHDITYPSNEVGAWYEEILAEYGLSSEKLRHKVKTFAMAGAYRKLLICPRELTWKFRKYSTPEETLIASDWDRIAGKADKIENSEGNGDLKALLLDFCLPPSVYATMFLRELLKSDTSAAQQLKIEKDEMSKVRDKQQTTEVNEGKEDAAQVESVGEVATTEKRKLTADETAEVEEKKSKPS</sequence>
<keyword evidence="2" id="KW-0819">tRNA processing</keyword>
<comment type="similarity">
    <text evidence="1">Belongs to the pseudouridine synthase TruD family.</text>
</comment>
<reference evidence="8" key="1">
    <citation type="submission" date="2025-08" db="UniProtKB">
        <authorList>
            <consortium name="RefSeq"/>
        </authorList>
    </citation>
    <scope>IDENTIFICATION</scope>
    <source>
        <tissue evidence="8">Adult</tissue>
    </source>
</reference>
<dbReference type="SUPFAM" id="SSF55120">
    <property type="entry name" value="Pseudouridine synthase"/>
    <property type="match status" value="1"/>
</dbReference>
<dbReference type="InterPro" id="IPR020103">
    <property type="entry name" value="PsdUridine_synth_cat_dom_sf"/>
</dbReference>
<evidence type="ECO:0000259" key="6">
    <source>
        <dbReference type="PROSITE" id="PS50984"/>
    </source>
</evidence>
<feature type="compositionally biased region" description="Acidic residues" evidence="5">
    <location>
        <begin position="476"/>
        <end position="486"/>
    </location>
</feature>
<dbReference type="Proteomes" id="UP001652620">
    <property type="component" value="Chromosome 5"/>
</dbReference>
<proteinExistence type="inferred from homology"/>
<gene>
    <name evidence="8" type="primary">LOC105224885</name>
</gene>
<feature type="region of interest" description="Disordered" evidence="5">
    <location>
        <begin position="468"/>
        <end position="497"/>
    </location>
</feature>
<dbReference type="OrthoDB" id="447290at2759"/>
<dbReference type="InterPro" id="IPR011760">
    <property type="entry name" value="PsdUridine_synth_TruD_insert"/>
</dbReference>
<evidence type="ECO:0000256" key="5">
    <source>
        <dbReference type="SAM" id="MobiDB-lite"/>
    </source>
</evidence>
<evidence type="ECO:0000256" key="1">
    <source>
        <dbReference type="ARBA" id="ARBA00007953"/>
    </source>
</evidence>
<dbReference type="Pfam" id="PF01142">
    <property type="entry name" value="TruD"/>
    <property type="match status" value="2"/>
</dbReference>
<evidence type="ECO:0000313" key="8">
    <source>
        <dbReference type="RefSeq" id="XP_011201419.2"/>
    </source>
</evidence>
<accession>A0A6I9UUH5</accession>
<dbReference type="PROSITE" id="PS50984">
    <property type="entry name" value="TRUD"/>
    <property type="match status" value="1"/>
</dbReference>
<feature type="domain" description="TRUD" evidence="6">
    <location>
        <begin position="317"/>
        <end position="582"/>
    </location>
</feature>
<feature type="region of interest" description="Disordered" evidence="5">
    <location>
        <begin position="1"/>
        <end position="44"/>
    </location>
</feature>
<feature type="compositionally biased region" description="Basic and acidic residues" evidence="5">
    <location>
        <begin position="694"/>
        <end position="716"/>
    </location>
</feature>
<dbReference type="NCBIfam" id="TIGR00094">
    <property type="entry name" value="tRNA_TruD_broad"/>
    <property type="match status" value="1"/>
</dbReference>
<feature type="compositionally biased region" description="Basic residues" evidence="5">
    <location>
        <begin position="1"/>
        <end position="21"/>
    </location>
</feature>
<feature type="compositionally biased region" description="Basic and acidic residues" evidence="5">
    <location>
        <begin position="22"/>
        <end position="44"/>
    </location>
</feature>
<dbReference type="Gene3D" id="3.30.2350.20">
    <property type="entry name" value="TruD, catalytic domain"/>
    <property type="match status" value="2"/>
</dbReference>
<keyword evidence="3" id="KW-0413">Isomerase</keyword>
<evidence type="ECO:0000313" key="7">
    <source>
        <dbReference type="Proteomes" id="UP001652620"/>
    </source>
</evidence>
<organism evidence="7 8">
    <name type="scientific">Bactrocera dorsalis</name>
    <name type="common">Oriental fruit fly</name>
    <name type="synonym">Dacus dorsalis</name>
    <dbReference type="NCBI Taxonomy" id="27457"/>
    <lineage>
        <taxon>Eukaryota</taxon>
        <taxon>Metazoa</taxon>
        <taxon>Ecdysozoa</taxon>
        <taxon>Arthropoda</taxon>
        <taxon>Hexapoda</taxon>
        <taxon>Insecta</taxon>
        <taxon>Pterygota</taxon>
        <taxon>Neoptera</taxon>
        <taxon>Endopterygota</taxon>
        <taxon>Diptera</taxon>
        <taxon>Brachycera</taxon>
        <taxon>Muscomorpha</taxon>
        <taxon>Tephritoidea</taxon>
        <taxon>Tephritidae</taxon>
        <taxon>Bactrocera</taxon>
        <taxon>Bactrocera</taxon>
    </lineage>
</organism>
<evidence type="ECO:0000256" key="4">
    <source>
        <dbReference type="ARBA" id="ARBA00036943"/>
    </source>
</evidence>
<dbReference type="InterPro" id="IPR042214">
    <property type="entry name" value="TruD_catalytic"/>
</dbReference>
<evidence type="ECO:0000256" key="3">
    <source>
        <dbReference type="ARBA" id="ARBA00023235"/>
    </source>
</evidence>
<keyword evidence="7" id="KW-1185">Reference proteome</keyword>
<dbReference type="GeneID" id="105224885"/>
<dbReference type="CDD" id="cd02576">
    <property type="entry name" value="PseudoU_synth_ScPUS7"/>
    <property type="match status" value="1"/>
</dbReference>
<dbReference type="RefSeq" id="XP_011201419.2">
    <property type="nucleotide sequence ID" value="XM_011203117.4"/>
</dbReference>
<protein>
    <submittedName>
        <fullName evidence="8">Pseudouridylate synthase 7 homolog</fullName>
    </submittedName>
</protein>
<dbReference type="PIRSF" id="PIRSF037016">
    <property type="entry name" value="Pseudouridin_synth_euk_prd"/>
    <property type="match status" value="1"/>
</dbReference>
<feature type="compositionally biased region" description="Basic and acidic residues" evidence="5">
    <location>
        <begin position="663"/>
        <end position="683"/>
    </location>
</feature>
<comment type="catalytic activity">
    <reaction evidence="4">
        <text>a uridine in tRNA = a pseudouridine in tRNA</text>
        <dbReference type="Rhea" id="RHEA:54572"/>
        <dbReference type="Rhea" id="RHEA-COMP:13339"/>
        <dbReference type="Rhea" id="RHEA-COMP:13934"/>
        <dbReference type="ChEBI" id="CHEBI:65314"/>
        <dbReference type="ChEBI" id="CHEBI:65315"/>
    </reaction>
</comment>
<dbReference type="InterPro" id="IPR001656">
    <property type="entry name" value="PsdUridine_synth_TruD"/>
</dbReference>
<name>A0A6I9UUH5_BACDO</name>
<dbReference type="PANTHER" id="PTHR13326">
    <property type="entry name" value="TRNA PSEUDOURIDINE SYNTHASE D"/>
    <property type="match status" value="1"/>
</dbReference>